<reference evidence="10" key="1">
    <citation type="journal article" date="2019" name="Int. J. Syst. Evol. Microbiol.">
        <title>The Global Catalogue of Microorganisms (GCM) 10K type strain sequencing project: providing services to taxonomists for standard genome sequencing and annotation.</title>
        <authorList>
            <consortium name="The Broad Institute Genomics Platform"/>
            <consortium name="The Broad Institute Genome Sequencing Center for Infectious Disease"/>
            <person name="Wu L."/>
            <person name="Ma J."/>
        </authorList>
    </citation>
    <scope>NUCLEOTIDE SEQUENCE [LARGE SCALE GENOMIC DNA]</scope>
    <source>
        <strain evidence="10">KCTC 42986</strain>
    </source>
</reference>
<dbReference type="PANTHER" id="PTHR33751:SF9">
    <property type="entry name" value="CYTOCHROME C4"/>
    <property type="match status" value="1"/>
</dbReference>
<evidence type="ECO:0000256" key="1">
    <source>
        <dbReference type="ARBA" id="ARBA00022448"/>
    </source>
</evidence>
<dbReference type="PROSITE" id="PS51007">
    <property type="entry name" value="CYTC"/>
    <property type="match status" value="2"/>
</dbReference>
<dbReference type="PANTHER" id="PTHR33751">
    <property type="entry name" value="CBB3-TYPE CYTOCHROME C OXIDASE SUBUNIT FIXP"/>
    <property type="match status" value="1"/>
</dbReference>
<proteinExistence type="predicted"/>
<keyword evidence="1" id="KW-0813">Transport</keyword>
<comment type="caution">
    <text evidence="9">The sequence shown here is derived from an EMBL/GenBank/DDBJ whole genome shotgun (WGS) entry which is preliminary data.</text>
</comment>
<keyword evidence="2 6" id="KW-0349">Heme</keyword>
<evidence type="ECO:0000256" key="6">
    <source>
        <dbReference type="PROSITE-ProRule" id="PRU00433"/>
    </source>
</evidence>
<keyword evidence="4" id="KW-0249">Electron transport</keyword>
<evidence type="ECO:0000256" key="5">
    <source>
        <dbReference type="ARBA" id="ARBA00023004"/>
    </source>
</evidence>
<dbReference type="InterPro" id="IPR009056">
    <property type="entry name" value="Cyt_c-like_dom"/>
</dbReference>
<evidence type="ECO:0000256" key="7">
    <source>
        <dbReference type="SAM" id="MobiDB-lite"/>
    </source>
</evidence>
<evidence type="ECO:0000313" key="9">
    <source>
        <dbReference type="EMBL" id="MFC3106955.1"/>
    </source>
</evidence>
<feature type="domain" description="Cytochrome c" evidence="8">
    <location>
        <begin position="25"/>
        <end position="111"/>
    </location>
</feature>
<organism evidence="9 10">
    <name type="scientific">Undibacterium arcticum</name>
    <dbReference type="NCBI Taxonomy" id="1762892"/>
    <lineage>
        <taxon>Bacteria</taxon>
        <taxon>Pseudomonadati</taxon>
        <taxon>Pseudomonadota</taxon>
        <taxon>Betaproteobacteria</taxon>
        <taxon>Burkholderiales</taxon>
        <taxon>Oxalobacteraceae</taxon>
        <taxon>Undibacterium</taxon>
    </lineage>
</organism>
<keyword evidence="5 6" id="KW-0408">Iron</keyword>
<dbReference type="InterPro" id="IPR036909">
    <property type="entry name" value="Cyt_c-like_dom_sf"/>
</dbReference>
<feature type="region of interest" description="Disordered" evidence="7">
    <location>
        <begin position="1"/>
        <end position="21"/>
    </location>
</feature>
<feature type="domain" description="Cytochrome c" evidence="8">
    <location>
        <begin position="175"/>
        <end position="263"/>
    </location>
</feature>
<keyword evidence="3 6" id="KW-0479">Metal-binding</keyword>
<gene>
    <name evidence="9" type="ORF">ACFOFO_03105</name>
</gene>
<dbReference type="Gene3D" id="1.10.760.10">
    <property type="entry name" value="Cytochrome c-like domain"/>
    <property type="match status" value="2"/>
</dbReference>
<evidence type="ECO:0000256" key="3">
    <source>
        <dbReference type="ARBA" id="ARBA00022723"/>
    </source>
</evidence>
<dbReference type="InterPro" id="IPR050597">
    <property type="entry name" value="Cytochrome_c_Oxidase_Subunit"/>
</dbReference>
<evidence type="ECO:0000256" key="4">
    <source>
        <dbReference type="ARBA" id="ARBA00022982"/>
    </source>
</evidence>
<evidence type="ECO:0000313" key="10">
    <source>
        <dbReference type="Proteomes" id="UP001595530"/>
    </source>
</evidence>
<protein>
    <submittedName>
        <fullName evidence="9">C-type cytochrome</fullName>
    </submittedName>
</protein>
<keyword evidence="10" id="KW-1185">Reference proteome</keyword>
<dbReference type="Proteomes" id="UP001595530">
    <property type="component" value="Unassembled WGS sequence"/>
</dbReference>
<dbReference type="EMBL" id="JBHRTP010000008">
    <property type="protein sequence ID" value="MFC3106955.1"/>
    <property type="molecule type" value="Genomic_DNA"/>
</dbReference>
<evidence type="ECO:0000256" key="2">
    <source>
        <dbReference type="ARBA" id="ARBA00022617"/>
    </source>
</evidence>
<accession>A0ABV7EWH8</accession>
<dbReference type="RefSeq" id="WP_390326157.1">
    <property type="nucleotide sequence ID" value="NZ_JBHRTP010000008.1"/>
</dbReference>
<dbReference type="SUPFAM" id="SSF46626">
    <property type="entry name" value="Cytochrome c"/>
    <property type="match status" value="2"/>
</dbReference>
<name>A0ABV7EWH8_9BURK</name>
<sequence length="264" mass="28694">MTLTQVRDLYAPPDWHPGDHPPMPTVVGRGRKPDVFACGYCHYPNGQGRPENASLAGLSAGYITQQMADYKNGLRKSSEPNMKPPALMIANAKSVTEEDIKISAQYFASIKYKPWIRVVETQTVPKTFVAGFMHVPLEGAGMEAIGQRIIEVAEDLARTSLRDPKSGFIAYVPIGSIKKGEKLVINGGRGTTTMCVTCHGQDLKGRGDIPPLAGRSPSYTLRQLYDFQSGARAGQLSSQMKESVANLTMDDMVSIAAYTASRDP</sequence>
<evidence type="ECO:0000259" key="8">
    <source>
        <dbReference type="PROSITE" id="PS51007"/>
    </source>
</evidence>